<keyword evidence="5 9" id="KW-0547">Nucleotide-binding</keyword>
<evidence type="ECO:0000256" key="2">
    <source>
        <dbReference type="ARBA" id="ARBA00022527"/>
    </source>
</evidence>
<dbReference type="AlphaFoldDB" id="A0AAX6DGD2"/>
<evidence type="ECO:0000256" key="6">
    <source>
        <dbReference type="ARBA" id="ARBA00022777"/>
    </source>
</evidence>
<dbReference type="InterPro" id="IPR000719">
    <property type="entry name" value="Prot_kinase_dom"/>
</dbReference>
<evidence type="ECO:0000259" key="11">
    <source>
        <dbReference type="PROSITE" id="PS50011"/>
    </source>
</evidence>
<feature type="binding site" evidence="9">
    <location>
        <position position="38"/>
    </location>
    <ligand>
        <name>ATP</name>
        <dbReference type="ChEBI" id="CHEBI:30616"/>
    </ligand>
</feature>
<proteinExistence type="inferred from homology"/>
<keyword evidence="4" id="KW-0677">Repeat</keyword>
<evidence type="ECO:0000256" key="1">
    <source>
        <dbReference type="ARBA" id="ARBA00006234"/>
    </source>
</evidence>
<evidence type="ECO:0000256" key="4">
    <source>
        <dbReference type="ARBA" id="ARBA00022737"/>
    </source>
</evidence>
<dbReference type="Gene3D" id="1.10.510.10">
    <property type="entry name" value="Transferase(Phosphotransferase) domain 1"/>
    <property type="match status" value="2"/>
</dbReference>
<dbReference type="InterPro" id="IPR011009">
    <property type="entry name" value="Kinase-like_dom_sf"/>
</dbReference>
<dbReference type="GO" id="GO:0004674">
    <property type="term" value="F:protein serine/threonine kinase activity"/>
    <property type="evidence" value="ECO:0007669"/>
    <property type="project" value="UniProtKB-KW"/>
</dbReference>
<keyword evidence="13" id="KW-1185">Reference proteome</keyword>
<comment type="similarity">
    <text evidence="1">Belongs to the protein kinase superfamily. CAMK Ser/Thr protein kinase family. SNF1 subfamily.</text>
</comment>
<dbReference type="Pfam" id="PF00069">
    <property type="entry name" value="Pkinase"/>
    <property type="match status" value="1"/>
</dbReference>
<feature type="domain" description="Protein kinase" evidence="11">
    <location>
        <begin position="9"/>
        <end position="273"/>
    </location>
</feature>
<name>A0AAX6DGD2_IRIPA</name>
<dbReference type="FunFam" id="1.10.510.10:FF:000571">
    <property type="entry name" value="Maternal embryonic leucine zipper kinase"/>
    <property type="match status" value="1"/>
</dbReference>
<evidence type="ECO:0000313" key="12">
    <source>
        <dbReference type="EMBL" id="KAJ6790798.1"/>
    </source>
</evidence>
<dbReference type="InterPro" id="IPR008271">
    <property type="entry name" value="Ser/Thr_kinase_AS"/>
</dbReference>
<evidence type="ECO:0000256" key="7">
    <source>
        <dbReference type="ARBA" id="ARBA00022840"/>
    </source>
</evidence>
<protein>
    <submittedName>
        <fullName evidence="12">Phosphoenolpyruvate carboxylase kinase 1</fullName>
    </submittedName>
</protein>
<gene>
    <name evidence="12" type="ORF">M6B38_248440</name>
</gene>
<dbReference type="GO" id="GO:0005524">
    <property type="term" value="F:ATP binding"/>
    <property type="evidence" value="ECO:0007669"/>
    <property type="project" value="UniProtKB-UniRule"/>
</dbReference>
<evidence type="ECO:0000256" key="8">
    <source>
        <dbReference type="ARBA" id="ARBA00058225"/>
    </source>
</evidence>
<evidence type="ECO:0000313" key="13">
    <source>
        <dbReference type="Proteomes" id="UP001140949"/>
    </source>
</evidence>
<keyword evidence="6 12" id="KW-0418">Kinase</keyword>
<dbReference type="SMART" id="SM00220">
    <property type="entry name" value="S_TKc"/>
    <property type="match status" value="1"/>
</dbReference>
<reference evidence="12" key="2">
    <citation type="submission" date="2023-04" db="EMBL/GenBank/DDBJ databases">
        <authorList>
            <person name="Bruccoleri R.E."/>
            <person name="Oakeley E.J."/>
            <person name="Faust A.-M."/>
            <person name="Dessus-Babus S."/>
            <person name="Altorfer M."/>
            <person name="Burckhardt D."/>
            <person name="Oertli M."/>
            <person name="Naumann U."/>
            <person name="Petersen F."/>
            <person name="Wong J."/>
        </authorList>
    </citation>
    <scope>NUCLEOTIDE SEQUENCE</scope>
    <source>
        <strain evidence="12">GSM-AAB239-AS_SAM_17_03QT</strain>
        <tissue evidence="12">Leaf</tissue>
    </source>
</reference>
<dbReference type="Gene3D" id="3.30.200.20">
    <property type="entry name" value="Phosphorylase Kinase, domain 1"/>
    <property type="match status" value="1"/>
</dbReference>
<sequence length="394" mass="43771">MSEELHRHFSIGPELGRGRFGTVRRCTSLLSGDHFAVKSIDKACLHDPLDLASLEQEPKLTQLAAAGNPSVVQIHAVFEDHLSLHLVLDLLSGPDLFDRISASAPFSEPQAAQILASLMEAVAICHRRGIAHRDIKPDNVLFDDQGRLKLVDFGSAECFGDGRAMTGLVGTPYYVAPEVLAGREYDDKCDVWSAGVILYVMLAGIVPFYGESAAEIFEKVLRANLRFPSAVFRDVSPSAKDLMRRMLCKDVSRRLSAEQVLKYGMGNKVSPLGDVYSYGVLLLEMFTGRRPTNEMFKDGLSLHKFVEMNFPDRVMGIVDPCLFQMEDEDLRLKTQVCLVSVVRIGLACSRQSPTNRMQLSDVLREMRTIRDLYAGAETQVEIKNKDNLIGDDSD</sequence>
<dbReference type="PROSITE" id="PS50011">
    <property type="entry name" value="PROTEIN_KINASE_DOM"/>
    <property type="match status" value="1"/>
</dbReference>
<evidence type="ECO:0000256" key="9">
    <source>
        <dbReference type="PROSITE-ProRule" id="PRU10141"/>
    </source>
</evidence>
<reference evidence="12" key="1">
    <citation type="journal article" date="2023" name="GigaByte">
        <title>Genome assembly of the bearded iris, Iris pallida Lam.</title>
        <authorList>
            <person name="Bruccoleri R.E."/>
            <person name="Oakeley E.J."/>
            <person name="Faust A.M.E."/>
            <person name="Altorfer M."/>
            <person name="Dessus-Babus S."/>
            <person name="Burckhardt D."/>
            <person name="Oertli M."/>
            <person name="Naumann U."/>
            <person name="Petersen F."/>
            <person name="Wong J."/>
        </authorList>
    </citation>
    <scope>NUCLEOTIDE SEQUENCE</scope>
    <source>
        <strain evidence="12">GSM-AAB239-AS_SAM_17_03QT</strain>
    </source>
</reference>
<comment type="caution">
    <text evidence="12">The sequence shown here is derived from an EMBL/GenBank/DDBJ whole genome shotgun (WGS) entry which is preliminary data.</text>
</comment>
<keyword evidence="3" id="KW-0808">Transferase</keyword>
<dbReference type="PROSITE" id="PS00107">
    <property type="entry name" value="PROTEIN_KINASE_ATP"/>
    <property type="match status" value="1"/>
</dbReference>
<keyword evidence="7 9" id="KW-0067">ATP-binding</keyword>
<dbReference type="EMBL" id="JANAVB010045019">
    <property type="protein sequence ID" value="KAJ6790798.1"/>
    <property type="molecule type" value="Genomic_DNA"/>
</dbReference>
<dbReference type="SUPFAM" id="SSF56112">
    <property type="entry name" value="Protein kinase-like (PK-like)"/>
    <property type="match status" value="2"/>
</dbReference>
<dbReference type="CDD" id="cd05117">
    <property type="entry name" value="STKc_CAMK"/>
    <property type="match status" value="1"/>
</dbReference>
<evidence type="ECO:0000256" key="5">
    <source>
        <dbReference type="ARBA" id="ARBA00022741"/>
    </source>
</evidence>
<dbReference type="InterPro" id="IPR050205">
    <property type="entry name" value="CDPK_Ser/Thr_kinases"/>
</dbReference>
<keyword evidence="2 10" id="KW-0723">Serine/threonine-protein kinase</keyword>
<evidence type="ECO:0000256" key="3">
    <source>
        <dbReference type="ARBA" id="ARBA00022679"/>
    </source>
</evidence>
<dbReference type="Proteomes" id="UP001140949">
    <property type="component" value="Unassembled WGS sequence"/>
</dbReference>
<evidence type="ECO:0000256" key="10">
    <source>
        <dbReference type="RuleBase" id="RU000304"/>
    </source>
</evidence>
<comment type="function">
    <text evidence="8">CIPK serine-threonine protein kinases interact with CBL proteins. Binding of a CBL protein to the regulatory NAF domain of CIPK protein lead to the activation of the kinase in a calcium-dependent manner.</text>
</comment>
<accession>A0AAX6DGD2</accession>
<organism evidence="12 13">
    <name type="scientific">Iris pallida</name>
    <name type="common">Sweet iris</name>
    <dbReference type="NCBI Taxonomy" id="29817"/>
    <lineage>
        <taxon>Eukaryota</taxon>
        <taxon>Viridiplantae</taxon>
        <taxon>Streptophyta</taxon>
        <taxon>Embryophyta</taxon>
        <taxon>Tracheophyta</taxon>
        <taxon>Spermatophyta</taxon>
        <taxon>Magnoliopsida</taxon>
        <taxon>Liliopsida</taxon>
        <taxon>Asparagales</taxon>
        <taxon>Iridaceae</taxon>
        <taxon>Iridoideae</taxon>
        <taxon>Irideae</taxon>
        <taxon>Iris</taxon>
    </lineage>
</organism>
<dbReference type="InterPro" id="IPR017441">
    <property type="entry name" value="Protein_kinase_ATP_BS"/>
</dbReference>
<dbReference type="PROSITE" id="PS00108">
    <property type="entry name" value="PROTEIN_KINASE_ST"/>
    <property type="match status" value="1"/>
</dbReference>
<dbReference type="PANTHER" id="PTHR24349">
    <property type="entry name" value="SERINE/THREONINE-PROTEIN KINASE"/>
    <property type="match status" value="1"/>
</dbReference>